<reference evidence="2" key="1">
    <citation type="submission" date="2014-09" db="EMBL/GenBank/DDBJ databases">
        <authorList>
            <person name="Magalhaes I.L.F."/>
            <person name="Oliveira U."/>
            <person name="Santos F.R."/>
            <person name="Vidigal T.H.D.A."/>
            <person name="Brescovit A.D."/>
            <person name="Santos A.J."/>
        </authorList>
    </citation>
    <scope>NUCLEOTIDE SEQUENCE</scope>
    <source>
        <tissue evidence="2">Shoot tissue taken approximately 20 cm above the soil surface</tissue>
    </source>
</reference>
<evidence type="ECO:0000256" key="1">
    <source>
        <dbReference type="SAM" id="MobiDB-lite"/>
    </source>
</evidence>
<dbReference type="AlphaFoldDB" id="A0A0A9B7N7"/>
<accession>A0A0A9B7N7</accession>
<name>A0A0A9B7N7_ARUDO</name>
<feature type="compositionally biased region" description="Polar residues" evidence="1">
    <location>
        <begin position="105"/>
        <end position="119"/>
    </location>
</feature>
<protein>
    <submittedName>
        <fullName evidence="2">Uncharacterized protein</fullName>
    </submittedName>
</protein>
<organism evidence="2">
    <name type="scientific">Arundo donax</name>
    <name type="common">Giant reed</name>
    <name type="synonym">Donax arundinaceus</name>
    <dbReference type="NCBI Taxonomy" id="35708"/>
    <lineage>
        <taxon>Eukaryota</taxon>
        <taxon>Viridiplantae</taxon>
        <taxon>Streptophyta</taxon>
        <taxon>Embryophyta</taxon>
        <taxon>Tracheophyta</taxon>
        <taxon>Spermatophyta</taxon>
        <taxon>Magnoliopsida</taxon>
        <taxon>Liliopsida</taxon>
        <taxon>Poales</taxon>
        <taxon>Poaceae</taxon>
        <taxon>PACMAD clade</taxon>
        <taxon>Arundinoideae</taxon>
        <taxon>Arundineae</taxon>
        <taxon>Arundo</taxon>
    </lineage>
</organism>
<reference evidence="2" key="2">
    <citation type="journal article" date="2015" name="Data Brief">
        <title>Shoot transcriptome of the giant reed, Arundo donax.</title>
        <authorList>
            <person name="Barrero R.A."/>
            <person name="Guerrero F.D."/>
            <person name="Moolhuijzen P."/>
            <person name="Goolsby J.A."/>
            <person name="Tidwell J."/>
            <person name="Bellgard S.E."/>
            <person name="Bellgard M.I."/>
        </authorList>
    </citation>
    <scope>NUCLEOTIDE SEQUENCE</scope>
    <source>
        <tissue evidence="2">Shoot tissue taken approximately 20 cm above the soil surface</tissue>
    </source>
</reference>
<feature type="region of interest" description="Disordered" evidence="1">
    <location>
        <begin position="100"/>
        <end position="128"/>
    </location>
</feature>
<dbReference type="EMBL" id="GBRH01238534">
    <property type="protein sequence ID" value="JAD59361.1"/>
    <property type="molecule type" value="Transcribed_RNA"/>
</dbReference>
<evidence type="ECO:0000313" key="2">
    <source>
        <dbReference type="EMBL" id="JAD59361.1"/>
    </source>
</evidence>
<proteinExistence type="predicted"/>
<sequence>MLNLVAISCHRDREPEPTSFGDRSNSEHMPFYRHSTADLSNVQVFDRIEPRNYEMERQYLDSTPMLGFPNHPTAPFGIGVPRYDGSNQQSLRQSHPLLDWPAHRNGSSSTAPIGSSPPVTSEARGHGHGVRGHVFQQTVPTSIPSSTYFPAGRRVRPSALSIASFIAASYEAEARRPHDISLIRAANT</sequence>